<organism evidence="1 2">
    <name type="scientific">Spiroplasma poulsonii</name>
    <dbReference type="NCBI Taxonomy" id="2138"/>
    <lineage>
        <taxon>Bacteria</taxon>
        <taxon>Bacillati</taxon>
        <taxon>Mycoplasmatota</taxon>
        <taxon>Mollicutes</taxon>
        <taxon>Entomoplasmatales</taxon>
        <taxon>Spiroplasmataceae</taxon>
        <taxon>Spiroplasma</taxon>
    </lineage>
</organism>
<name>A0A2P6FA27_9MOLU</name>
<evidence type="ECO:0000313" key="1">
    <source>
        <dbReference type="EMBL" id="PQM30312.1"/>
    </source>
</evidence>
<dbReference type="RefSeq" id="WP_040092475.1">
    <property type="nucleotide sequence ID" value="NZ_CM020866.1"/>
</dbReference>
<dbReference type="Proteomes" id="UP000031565">
    <property type="component" value="Unassembled WGS sequence"/>
</dbReference>
<evidence type="ECO:0000313" key="2">
    <source>
        <dbReference type="Proteomes" id="UP000031565"/>
    </source>
</evidence>
<sequence length="62" mass="7079">MATINLPQVPFTLQGNTTGQKAYVDMVNALLRGPLYNRLLALLVKKLQIFVKKILIEKYNFN</sequence>
<gene>
    <name evidence="1" type="ORF">SMSRO_SF000700</name>
</gene>
<protein>
    <submittedName>
        <fullName evidence="1">Uncharacterized protein</fullName>
    </submittedName>
</protein>
<keyword evidence="2" id="KW-1185">Reference proteome</keyword>
<dbReference type="AlphaFoldDB" id="A0A2P6FA27"/>
<proteinExistence type="predicted"/>
<reference evidence="1 2" key="1">
    <citation type="journal article" date="2015" name="MBio">
        <title>Genome sequence of the Drosophila melanogaster male-killing Spiroplasma strain MSRO endosymbiont.</title>
        <authorList>
            <person name="Paredes J.C."/>
            <person name="Herren J.K."/>
            <person name="Schupfer F."/>
            <person name="Marin R."/>
            <person name="Claverol S."/>
            <person name="Kuo C.H."/>
            <person name="Lemaitre B."/>
            <person name="Beven L."/>
        </authorList>
    </citation>
    <scope>NUCLEOTIDE SEQUENCE [LARGE SCALE GENOMIC DNA]</scope>
    <source>
        <strain evidence="1 2">MSRO</strain>
    </source>
</reference>
<comment type="caution">
    <text evidence="1">The sequence shown here is derived from an EMBL/GenBank/DDBJ whole genome shotgun (WGS) entry which is preliminary data.</text>
</comment>
<accession>A0A2P6FA27</accession>
<dbReference type="EMBL" id="JTLV02000001">
    <property type="protein sequence ID" value="PQM30312.1"/>
    <property type="molecule type" value="Genomic_DNA"/>
</dbReference>